<dbReference type="EMBL" id="FNPG01000046">
    <property type="protein sequence ID" value="SDY82875.1"/>
    <property type="molecule type" value="Genomic_DNA"/>
</dbReference>
<dbReference type="PANTHER" id="PTHR42855:SF2">
    <property type="entry name" value="DRUG RESISTANCE ABC TRANSPORTER,ATP-BINDING PROTEIN"/>
    <property type="match status" value="1"/>
</dbReference>
<dbReference type="GO" id="GO:0003677">
    <property type="term" value="F:DNA binding"/>
    <property type="evidence" value="ECO:0007669"/>
    <property type="project" value="InterPro"/>
</dbReference>
<proteinExistence type="predicted"/>
<feature type="compositionally biased region" description="Polar residues" evidence="5">
    <location>
        <begin position="675"/>
        <end position="703"/>
    </location>
</feature>
<dbReference type="PROSITE" id="PS00211">
    <property type="entry name" value="ABC_TRANSPORTER_1"/>
    <property type="match status" value="2"/>
</dbReference>
<dbReference type="GO" id="GO:0016887">
    <property type="term" value="F:ATP hydrolysis activity"/>
    <property type="evidence" value="ECO:0007669"/>
    <property type="project" value="InterPro"/>
</dbReference>
<dbReference type="Proteomes" id="UP000183918">
    <property type="component" value="Unassembled WGS sequence"/>
</dbReference>
<dbReference type="Pfam" id="PF16326">
    <property type="entry name" value="ABC_tran_CTD"/>
    <property type="match status" value="1"/>
</dbReference>
<name>A0A1H3N310_9FIRM</name>
<dbReference type="InterPro" id="IPR003593">
    <property type="entry name" value="AAA+_ATPase"/>
</dbReference>
<dbReference type="STRING" id="1122142.SAMN02910414_02461"/>
<accession>A0A1H3N310</accession>
<evidence type="ECO:0000256" key="5">
    <source>
        <dbReference type="SAM" id="MobiDB-lite"/>
    </source>
</evidence>
<feature type="domain" description="ABC transporter" evidence="6">
    <location>
        <begin position="3"/>
        <end position="261"/>
    </location>
</feature>
<dbReference type="AlphaFoldDB" id="A0A1H3N310"/>
<dbReference type="CDD" id="cd03221">
    <property type="entry name" value="ABCF_EF-3"/>
    <property type="match status" value="2"/>
</dbReference>
<evidence type="ECO:0000313" key="7">
    <source>
        <dbReference type="EMBL" id="SDY82875.1"/>
    </source>
</evidence>
<gene>
    <name evidence="7" type="ORF">SAMN02910414_02461</name>
</gene>
<feature type="coiled-coil region" evidence="4">
    <location>
        <begin position="96"/>
        <end position="123"/>
    </location>
</feature>
<evidence type="ECO:0000256" key="2">
    <source>
        <dbReference type="ARBA" id="ARBA00022741"/>
    </source>
</evidence>
<dbReference type="Gene3D" id="1.10.287.380">
    <property type="entry name" value="Valyl-tRNA synthetase, C-terminal domain"/>
    <property type="match status" value="1"/>
</dbReference>
<dbReference type="Pfam" id="PF12848">
    <property type="entry name" value="ABC_tran_Xtn"/>
    <property type="match status" value="1"/>
</dbReference>
<protein>
    <submittedName>
        <fullName evidence="7">ATP-binding cassette, subfamily F, member 3</fullName>
    </submittedName>
</protein>
<dbReference type="InterPro" id="IPR051309">
    <property type="entry name" value="ABCF_ATPase"/>
</dbReference>
<reference evidence="7 8" key="1">
    <citation type="submission" date="2016-10" db="EMBL/GenBank/DDBJ databases">
        <authorList>
            <person name="de Groot N.N."/>
        </authorList>
    </citation>
    <scope>NUCLEOTIDE SEQUENCE [LARGE SCALE GENOMIC DNA]</scope>
    <source>
        <strain evidence="7 8">DSM 14045</strain>
    </source>
</reference>
<feature type="coiled-coil region" evidence="4">
    <location>
        <begin position="247"/>
        <end position="284"/>
    </location>
</feature>
<evidence type="ECO:0000259" key="6">
    <source>
        <dbReference type="PROSITE" id="PS50893"/>
    </source>
</evidence>
<dbReference type="InterPro" id="IPR032781">
    <property type="entry name" value="ABC_tran_Xtn"/>
</dbReference>
<feature type="coiled-coil region" evidence="4">
    <location>
        <begin position="721"/>
        <end position="748"/>
    </location>
</feature>
<keyword evidence="3 7" id="KW-0067">ATP-binding</keyword>
<keyword evidence="2" id="KW-0547">Nucleotide-binding</keyword>
<dbReference type="FunFam" id="3.40.50.300:FF:000011">
    <property type="entry name" value="Putative ABC transporter ATP-binding component"/>
    <property type="match status" value="1"/>
</dbReference>
<dbReference type="InterPro" id="IPR017871">
    <property type="entry name" value="ABC_transporter-like_CS"/>
</dbReference>
<dbReference type="InterPro" id="IPR037118">
    <property type="entry name" value="Val-tRNA_synth_C_sf"/>
</dbReference>
<dbReference type="PROSITE" id="PS50893">
    <property type="entry name" value="ABC_TRANSPORTER_2"/>
    <property type="match status" value="2"/>
</dbReference>
<dbReference type="OrthoDB" id="9801441at2"/>
<keyword evidence="1" id="KW-0677">Repeat</keyword>
<feature type="domain" description="ABC transporter" evidence="6">
    <location>
        <begin position="324"/>
        <end position="542"/>
    </location>
</feature>
<dbReference type="Gene3D" id="3.40.50.300">
    <property type="entry name" value="P-loop containing nucleotide triphosphate hydrolases"/>
    <property type="match status" value="2"/>
</dbReference>
<organism evidence="7 8">
    <name type="scientific">Lachnobacterium bovis DSM 14045</name>
    <dbReference type="NCBI Taxonomy" id="1122142"/>
    <lineage>
        <taxon>Bacteria</taxon>
        <taxon>Bacillati</taxon>
        <taxon>Bacillota</taxon>
        <taxon>Clostridia</taxon>
        <taxon>Lachnospirales</taxon>
        <taxon>Lachnospiraceae</taxon>
        <taxon>Lachnobacterium</taxon>
    </lineage>
</organism>
<evidence type="ECO:0000256" key="4">
    <source>
        <dbReference type="SAM" id="Coils"/>
    </source>
</evidence>
<feature type="region of interest" description="Disordered" evidence="5">
    <location>
        <begin position="674"/>
        <end position="704"/>
    </location>
</feature>
<sequence length="795" mass="90293">MLYQVSNGSISYGDEPIVSDIVFEVKNTEKIAIVGRNGCGKTTFLKAISGELDFESQSEDKPVSIAKTGNPTIGYLKQISFDDTSVTLEEEVKKVFKDMDLRKKELSDMAKSLENDYSEENVKRYIAMEEKFREDGGYYYEKEYDVLIRKFGFTDEERKKPLAEFSGGQQTKIAFIKLLLSKPDILLLDEPTNHLDVTTIQWLENYLKNYEKAVIVVSHDRMFLDNVVDVVYEIEYSKLTKYPGNYSYFVEQKEKNYEKQLKDYENQQKEIKRLQELVEKMKHHPTKVSMAWSKQKAIDRMKKIPKPEKFNTKTFKSNFKPKEQSGNDVLFVSDLQIGYDNQVLSEVSLDIKKGQKLGVIGANGLGKSTFLKTIAGKITQISGEYKYGAKVQIGYFDQQMAMYQSSKNILNDFWDEFPNLTEQDIRSSLGAFLFSGDDVYKDVNMLSGGEKVRLALCKLMKCRPNVLILDEPTNHMDIVGKETLEKMLQEFEGTVIFVSHDRYFMKKVATQILLFENGYTRQFQFGYDEYQEKINEEVGLDSAVSKVNGIKTFGKIGTRTNAVQQSNAAVQQSNAADERDVKASIDATTTSDVNAKNTQAVNNTATSKVSMSWQENSDISSELSNKMREDYEEKAATNNALSAVQSNAQSIGSNDAKSVAKSIGSNDAKSVAKSIGSNDAQSVAQSTGPNVIQDTSQNNSSVKKLTREELGVSDYELGKMHSRLRRQLQKVEEEIQKLEEQGETLQQELLNPEYQSMYSKLTEIQDQIDENEMLVLEKMEEWENLSKEKDSLPEL</sequence>
<keyword evidence="4" id="KW-0175">Coiled coil</keyword>
<dbReference type="SUPFAM" id="SSF52540">
    <property type="entry name" value="P-loop containing nucleoside triphosphate hydrolases"/>
    <property type="match status" value="2"/>
</dbReference>
<evidence type="ECO:0000313" key="8">
    <source>
        <dbReference type="Proteomes" id="UP000183918"/>
    </source>
</evidence>
<dbReference type="PANTHER" id="PTHR42855">
    <property type="entry name" value="ABC TRANSPORTER ATP-BINDING SUBUNIT"/>
    <property type="match status" value="1"/>
</dbReference>
<dbReference type="InterPro" id="IPR003439">
    <property type="entry name" value="ABC_transporter-like_ATP-bd"/>
</dbReference>
<keyword evidence="8" id="KW-1185">Reference proteome</keyword>
<dbReference type="RefSeq" id="WP_074719245.1">
    <property type="nucleotide sequence ID" value="NZ_FNPG01000046.1"/>
</dbReference>
<evidence type="ECO:0000256" key="1">
    <source>
        <dbReference type="ARBA" id="ARBA00022737"/>
    </source>
</evidence>
<dbReference type="InterPro" id="IPR027417">
    <property type="entry name" value="P-loop_NTPase"/>
</dbReference>
<dbReference type="FunFam" id="3.40.50.300:FF:000309">
    <property type="entry name" value="ABC transporter ATP-binding protein"/>
    <property type="match status" value="1"/>
</dbReference>
<dbReference type="SMART" id="SM00382">
    <property type="entry name" value="AAA"/>
    <property type="match status" value="2"/>
</dbReference>
<dbReference type="InterPro" id="IPR032524">
    <property type="entry name" value="ABC_tran_C"/>
</dbReference>
<evidence type="ECO:0000256" key="3">
    <source>
        <dbReference type="ARBA" id="ARBA00022840"/>
    </source>
</evidence>
<dbReference type="Pfam" id="PF00005">
    <property type="entry name" value="ABC_tran"/>
    <property type="match status" value="2"/>
</dbReference>
<dbReference type="GO" id="GO:0005524">
    <property type="term" value="F:ATP binding"/>
    <property type="evidence" value="ECO:0007669"/>
    <property type="project" value="UniProtKB-KW"/>
</dbReference>